<dbReference type="GO" id="GO:0015293">
    <property type="term" value="F:symporter activity"/>
    <property type="evidence" value="ECO:0007669"/>
    <property type="project" value="InterPro"/>
</dbReference>
<feature type="transmembrane region" description="Helical" evidence="1">
    <location>
        <begin position="194"/>
        <end position="214"/>
    </location>
</feature>
<evidence type="ECO:0000313" key="3">
    <source>
        <dbReference type="Proteomes" id="UP000188184"/>
    </source>
</evidence>
<organism evidence="2 3">
    <name type="scientific">Planococcus lenghuensis</name>
    <dbReference type="NCBI Taxonomy" id="2213202"/>
    <lineage>
        <taxon>Bacteria</taxon>
        <taxon>Bacillati</taxon>
        <taxon>Bacillota</taxon>
        <taxon>Bacilli</taxon>
        <taxon>Bacillales</taxon>
        <taxon>Caryophanaceae</taxon>
        <taxon>Planococcus</taxon>
    </lineage>
</organism>
<dbReference type="RefSeq" id="WP_077590519.1">
    <property type="nucleotide sequence ID" value="NZ_CP019640.1"/>
</dbReference>
<dbReference type="Pfam" id="PF13347">
    <property type="entry name" value="MFS_2"/>
    <property type="match status" value="1"/>
</dbReference>
<reference evidence="2 3" key="1">
    <citation type="submission" date="2017-02" db="EMBL/GenBank/DDBJ databases">
        <title>The complete genomic sequence of a novel cold adapted crude oil-degrading bacterium Planococcus qaidamina Y42.</title>
        <authorList>
            <person name="Yang R."/>
        </authorList>
    </citation>
    <scope>NUCLEOTIDE SEQUENCE [LARGE SCALE GENOMIC DNA]</scope>
    <source>
        <strain evidence="2 3">Y42</strain>
    </source>
</reference>
<feature type="transmembrane region" description="Helical" evidence="1">
    <location>
        <begin position="32"/>
        <end position="59"/>
    </location>
</feature>
<dbReference type="AlphaFoldDB" id="A0A1Q2L2I7"/>
<feature type="transmembrane region" description="Helical" evidence="1">
    <location>
        <begin position="90"/>
        <end position="109"/>
    </location>
</feature>
<keyword evidence="1" id="KW-0812">Transmembrane</keyword>
<dbReference type="InterPro" id="IPR039672">
    <property type="entry name" value="MFS_2"/>
</dbReference>
<dbReference type="PANTHER" id="PTHR11328:SF24">
    <property type="entry name" value="MAJOR FACILITATOR SUPERFAMILY (MFS) PROFILE DOMAIN-CONTAINING PROTEIN"/>
    <property type="match status" value="1"/>
</dbReference>
<dbReference type="SUPFAM" id="SSF103473">
    <property type="entry name" value="MFS general substrate transporter"/>
    <property type="match status" value="1"/>
</dbReference>
<feature type="transmembrane region" description="Helical" evidence="1">
    <location>
        <begin position="436"/>
        <end position="459"/>
    </location>
</feature>
<keyword evidence="1" id="KW-0472">Membrane</keyword>
<feature type="transmembrane region" description="Helical" evidence="1">
    <location>
        <begin position="115"/>
        <end position="134"/>
    </location>
</feature>
<evidence type="ECO:0000256" key="1">
    <source>
        <dbReference type="SAM" id="Phobius"/>
    </source>
</evidence>
<protein>
    <submittedName>
        <fullName evidence="2">Glucuronide permease</fullName>
    </submittedName>
</protein>
<dbReference type="EMBL" id="CP019640">
    <property type="protein sequence ID" value="AQQ54623.1"/>
    <property type="molecule type" value="Genomic_DNA"/>
</dbReference>
<dbReference type="GO" id="GO:0005886">
    <property type="term" value="C:plasma membrane"/>
    <property type="evidence" value="ECO:0007669"/>
    <property type="project" value="TreeGrafter"/>
</dbReference>
<dbReference type="PANTHER" id="PTHR11328">
    <property type="entry name" value="MAJOR FACILITATOR SUPERFAMILY DOMAIN-CONTAINING PROTEIN"/>
    <property type="match status" value="1"/>
</dbReference>
<proteinExistence type="predicted"/>
<gene>
    <name evidence="2" type="ORF">B0X71_16950</name>
</gene>
<feature type="transmembrane region" description="Helical" evidence="1">
    <location>
        <begin position="155"/>
        <end position="174"/>
    </location>
</feature>
<feature type="transmembrane region" description="Helical" evidence="1">
    <location>
        <begin position="347"/>
        <end position="375"/>
    </location>
</feature>
<feature type="transmembrane region" description="Helical" evidence="1">
    <location>
        <begin position="284"/>
        <end position="305"/>
    </location>
</feature>
<keyword evidence="1" id="KW-1133">Transmembrane helix</keyword>
<evidence type="ECO:0000313" key="2">
    <source>
        <dbReference type="EMBL" id="AQQ54623.1"/>
    </source>
</evidence>
<sequence length="510" mass="56111">MTGTAAGNINEYHKAQVWRIGFFALNNTATNLYMFILAFVTYYATGVAGLTVVVVSMILTFMRVFDGITDPIIGFVIDKTESKFGKFRPLMVMGNIILAGSILVMYNFTHLLPESLQLVFFIAIYGIYIIGYTFQTACTKAAQTVLTNDPKQRPLFAVFDGVYNTLLFVGGQVFVASVLVAKHGGFTMPLFTELNTYAIVLGFIFTGLAVIGIWPKDRKEYFGLADLNVQTNFRDYWPILKGNRPLLMLIIAASSDKLTLSVLRHAVVVVMLFGILLGDYELSGTVSMIIIVPTLLITFAGVWYARKTDLKKSFVASTWIGLVSFGLLIALLFLVDPRTISLENLGFATIGFLILYALGMGFGGLPSALVIPMIADVSDYETYKSGRYVPGMIGTLFSFVDKLISSLAPALVGFAVALIGFRNEFPEIGEPLTAPLYGMTIFLAFGIPVLGWIASLIAMKFYHLNSERMEEIQRTIADVKEKAEREGVVITSPDQVERSKDALNPITSPK</sequence>
<feature type="transmembrane region" description="Helical" evidence="1">
    <location>
        <begin position="314"/>
        <end position="335"/>
    </location>
</feature>
<accession>A0A1Q2L2I7</accession>
<feature type="transmembrane region" description="Helical" evidence="1">
    <location>
        <begin position="396"/>
        <end position="421"/>
    </location>
</feature>
<keyword evidence="3" id="KW-1185">Reference proteome</keyword>
<dbReference type="Gene3D" id="1.20.1250.20">
    <property type="entry name" value="MFS general substrate transporter like domains"/>
    <property type="match status" value="1"/>
</dbReference>
<dbReference type="OrthoDB" id="9764596at2"/>
<dbReference type="GO" id="GO:0008643">
    <property type="term" value="P:carbohydrate transport"/>
    <property type="evidence" value="ECO:0007669"/>
    <property type="project" value="InterPro"/>
</dbReference>
<dbReference type="KEGG" id="pmar:B0X71_16950"/>
<dbReference type="Proteomes" id="UP000188184">
    <property type="component" value="Chromosome"/>
</dbReference>
<dbReference type="InterPro" id="IPR036259">
    <property type="entry name" value="MFS_trans_sf"/>
</dbReference>
<name>A0A1Q2L2I7_9BACL</name>
<feature type="transmembrane region" description="Helical" evidence="1">
    <location>
        <begin position="258"/>
        <end position="278"/>
    </location>
</feature>